<comment type="caution">
    <text evidence="2">The sequence shown here is derived from an EMBL/GenBank/DDBJ whole genome shotgun (WGS) entry which is preliminary data.</text>
</comment>
<dbReference type="AlphaFoldDB" id="W2XYX7"/>
<dbReference type="EMBL" id="ANIY01005179">
    <property type="protein sequence ID" value="ETP28065.1"/>
    <property type="molecule type" value="Genomic_DNA"/>
</dbReference>
<protein>
    <submittedName>
        <fullName evidence="2">Uncharacterized protein</fullName>
    </submittedName>
</protein>
<organism evidence="2 3">
    <name type="scientific">Phytophthora nicotianae P10297</name>
    <dbReference type="NCBI Taxonomy" id="1317064"/>
    <lineage>
        <taxon>Eukaryota</taxon>
        <taxon>Sar</taxon>
        <taxon>Stramenopiles</taxon>
        <taxon>Oomycota</taxon>
        <taxon>Peronosporomycetes</taxon>
        <taxon>Peronosporales</taxon>
        <taxon>Peronosporaceae</taxon>
        <taxon>Phytophthora</taxon>
    </lineage>
</organism>
<evidence type="ECO:0000313" key="2">
    <source>
        <dbReference type="EMBL" id="ETP28065.1"/>
    </source>
</evidence>
<reference evidence="2 3" key="1">
    <citation type="submission" date="2013-11" db="EMBL/GenBank/DDBJ databases">
        <title>The Genome Sequence of Phytophthora parasitica P10297.</title>
        <authorList>
            <consortium name="The Broad Institute Genomics Platform"/>
            <person name="Russ C."/>
            <person name="Tyler B."/>
            <person name="Panabieres F."/>
            <person name="Shan W."/>
            <person name="Tripathy S."/>
            <person name="Grunwald N."/>
            <person name="Machado M."/>
            <person name="Johnson C.S."/>
            <person name="Walker B."/>
            <person name="Young S.K."/>
            <person name="Zeng Q."/>
            <person name="Gargeya S."/>
            <person name="Fitzgerald M."/>
            <person name="Haas B."/>
            <person name="Abouelleil A."/>
            <person name="Allen A.W."/>
            <person name="Alvarado L."/>
            <person name="Arachchi H.M."/>
            <person name="Berlin A.M."/>
            <person name="Chapman S.B."/>
            <person name="Gainer-Dewar J."/>
            <person name="Goldberg J."/>
            <person name="Griggs A."/>
            <person name="Gujja S."/>
            <person name="Hansen M."/>
            <person name="Howarth C."/>
            <person name="Imamovic A."/>
            <person name="Ireland A."/>
            <person name="Larimer J."/>
            <person name="McCowan C."/>
            <person name="Murphy C."/>
            <person name="Pearson M."/>
            <person name="Poon T.W."/>
            <person name="Priest M."/>
            <person name="Roberts A."/>
            <person name="Saif S."/>
            <person name="Shea T."/>
            <person name="Sisk P."/>
            <person name="Sykes S."/>
            <person name="Wortman J."/>
            <person name="Nusbaum C."/>
            <person name="Birren B."/>
        </authorList>
    </citation>
    <scope>NUCLEOTIDE SEQUENCE [LARGE SCALE GENOMIC DNA]</scope>
    <source>
        <strain evidence="2 3">P10297</strain>
    </source>
</reference>
<dbReference type="Proteomes" id="UP000018948">
    <property type="component" value="Unassembled WGS sequence"/>
</dbReference>
<name>W2XYX7_PHYNI</name>
<sequence>MYDVHYRRPLKMLSTSCAVCDRELAVRSWLLSAFASPD</sequence>
<dbReference type="EMBL" id="ANIY01005559">
    <property type="protein sequence ID" value="ETP27695.1"/>
    <property type="molecule type" value="Genomic_DNA"/>
</dbReference>
<proteinExistence type="predicted"/>
<gene>
    <name evidence="2" type="ORF">F442_22651</name>
    <name evidence="1" type="ORF">F442_23025</name>
</gene>
<evidence type="ECO:0000313" key="3">
    <source>
        <dbReference type="Proteomes" id="UP000018948"/>
    </source>
</evidence>
<accession>W2XYX7</accession>
<evidence type="ECO:0000313" key="1">
    <source>
        <dbReference type="EMBL" id="ETP27695.1"/>
    </source>
</evidence>